<keyword evidence="1" id="KW-0812">Transmembrane</keyword>
<gene>
    <name evidence="2" type="ORF">TPSB3V08_LOCUS4785</name>
</gene>
<dbReference type="AlphaFoldDB" id="A0A7R9CYY6"/>
<proteinExistence type="predicted"/>
<sequence>MVASISHVHSLGFILPELASECETSKLTSLKKKKTFFSILYDYAQLLVELKYKHANIIYNLLTALLFFLLIMCIVFNCIDLNESGDK</sequence>
<dbReference type="EMBL" id="OD002379">
    <property type="protein sequence ID" value="CAD7405039.1"/>
    <property type="molecule type" value="Genomic_DNA"/>
</dbReference>
<evidence type="ECO:0000313" key="2">
    <source>
        <dbReference type="EMBL" id="CAD7405039.1"/>
    </source>
</evidence>
<organism evidence="2">
    <name type="scientific">Timema poppense</name>
    <name type="common">Walking stick</name>
    <dbReference type="NCBI Taxonomy" id="170557"/>
    <lineage>
        <taxon>Eukaryota</taxon>
        <taxon>Metazoa</taxon>
        <taxon>Ecdysozoa</taxon>
        <taxon>Arthropoda</taxon>
        <taxon>Hexapoda</taxon>
        <taxon>Insecta</taxon>
        <taxon>Pterygota</taxon>
        <taxon>Neoptera</taxon>
        <taxon>Polyneoptera</taxon>
        <taxon>Phasmatodea</taxon>
        <taxon>Timematodea</taxon>
        <taxon>Timematoidea</taxon>
        <taxon>Timematidae</taxon>
        <taxon>Timema</taxon>
    </lineage>
</organism>
<accession>A0A7R9CYY6</accession>
<evidence type="ECO:0000256" key="1">
    <source>
        <dbReference type="SAM" id="Phobius"/>
    </source>
</evidence>
<protein>
    <submittedName>
        <fullName evidence="2">Uncharacterized protein</fullName>
    </submittedName>
</protein>
<keyword evidence="1" id="KW-1133">Transmembrane helix</keyword>
<name>A0A7R9CYY6_TIMPO</name>
<keyword evidence="1" id="KW-0472">Membrane</keyword>
<reference evidence="2" key="1">
    <citation type="submission" date="2020-11" db="EMBL/GenBank/DDBJ databases">
        <authorList>
            <person name="Tran Van P."/>
        </authorList>
    </citation>
    <scope>NUCLEOTIDE SEQUENCE</scope>
</reference>
<feature type="transmembrane region" description="Helical" evidence="1">
    <location>
        <begin position="57"/>
        <end position="79"/>
    </location>
</feature>